<dbReference type="EMBL" id="FWDO01000005">
    <property type="protein sequence ID" value="SLM19418.1"/>
    <property type="molecule type" value="Genomic_DNA"/>
</dbReference>
<gene>
    <name evidence="9" type="ORF">SPIRO4BDMA_50933</name>
</gene>
<keyword evidence="2" id="KW-1277">Toxin-antitoxin system</keyword>
<dbReference type="GO" id="GO:0016787">
    <property type="term" value="F:hydrolase activity"/>
    <property type="evidence" value="ECO:0007669"/>
    <property type="project" value="UniProtKB-KW"/>
</dbReference>
<evidence type="ECO:0000256" key="6">
    <source>
        <dbReference type="ARBA" id="ARBA00022842"/>
    </source>
</evidence>
<evidence type="ECO:0000256" key="4">
    <source>
        <dbReference type="ARBA" id="ARBA00022723"/>
    </source>
</evidence>
<evidence type="ECO:0000256" key="5">
    <source>
        <dbReference type="ARBA" id="ARBA00022801"/>
    </source>
</evidence>
<organism evidence="9">
    <name type="scientific">uncultured spirochete</name>
    <dbReference type="NCBI Taxonomy" id="156406"/>
    <lineage>
        <taxon>Bacteria</taxon>
        <taxon>Pseudomonadati</taxon>
        <taxon>Spirochaetota</taxon>
        <taxon>Spirochaetia</taxon>
        <taxon>Spirochaetales</taxon>
        <taxon>environmental samples</taxon>
    </lineage>
</organism>
<dbReference type="GO" id="GO:0046872">
    <property type="term" value="F:metal ion binding"/>
    <property type="evidence" value="ECO:0007669"/>
    <property type="project" value="UniProtKB-KW"/>
</dbReference>
<comment type="similarity">
    <text evidence="7">Belongs to the PINc/VapC protein family.</text>
</comment>
<sequence>MKKILLDTNAYSAFMAGDTCVFDSMIEAEVIYISTVMLGELFAGFYGGQKFNQNNDELRRFLSKDSIHVIDVTIETAEIFGEIKSDLVKQGTMIPLNDIWIAAHTIETGSKLITYDEHFKHVNGLRVWEELR</sequence>
<dbReference type="Pfam" id="PF01850">
    <property type="entry name" value="PIN"/>
    <property type="match status" value="1"/>
</dbReference>
<comment type="cofactor">
    <cofactor evidence="1">
        <name>Mg(2+)</name>
        <dbReference type="ChEBI" id="CHEBI:18420"/>
    </cofactor>
</comment>
<evidence type="ECO:0000256" key="1">
    <source>
        <dbReference type="ARBA" id="ARBA00001946"/>
    </source>
</evidence>
<feature type="domain" description="PIN" evidence="8">
    <location>
        <begin position="4"/>
        <end position="124"/>
    </location>
</feature>
<protein>
    <submittedName>
        <fullName evidence="9">PilT protein domain protein</fullName>
    </submittedName>
</protein>
<dbReference type="SUPFAM" id="SSF88723">
    <property type="entry name" value="PIN domain-like"/>
    <property type="match status" value="1"/>
</dbReference>
<evidence type="ECO:0000256" key="3">
    <source>
        <dbReference type="ARBA" id="ARBA00022722"/>
    </source>
</evidence>
<dbReference type="AlphaFoldDB" id="A0A3P3XT23"/>
<reference evidence="9" key="1">
    <citation type="submission" date="2017-02" db="EMBL/GenBank/DDBJ databases">
        <authorList>
            <person name="Regsiter A."/>
            <person name="William W."/>
        </authorList>
    </citation>
    <scope>NUCLEOTIDE SEQUENCE</scope>
    <source>
        <strain evidence="9">BdmA 4</strain>
    </source>
</reference>
<keyword evidence="3" id="KW-0540">Nuclease</keyword>
<dbReference type="InterPro" id="IPR002716">
    <property type="entry name" value="PIN_dom"/>
</dbReference>
<dbReference type="InterPro" id="IPR050556">
    <property type="entry name" value="Type_II_TA_system_RNase"/>
</dbReference>
<dbReference type="CDD" id="cd18753">
    <property type="entry name" value="PIN_VapC4-5_FitB-like"/>
    <property type="match status" value="1"/>
</dbReference>
<keyword evidence="5" id="KW-0378">Hydrolase</keyword>
<dbReference type="GO" id="GO:0004518">
    <property type="term" value="F:nuclease activity"/>
    <property type="evidence" value="ECO:0007669"/>
    <property type="project" value="UniProtKB-KW"/>
</dbReference>
<keyword evidence="4" id="KW-0479">Metal-binding</keyword>
<evidence type="ECO:0000256" key="7">
    <source>
        <dbReference type="ARBA" id="ARBA00038093"/>
    </source>
</evidence>
<evidence type="ECO:0000256" key="2">
    <source>
        <dbReference type="ARBA" id="ARBA00022649"/>
    </source>
</evidence>
<evidence type="ECO:0000259" key="8">
    <source>
        <dbReference type="Pfam" id="PF01850"/>
    </source>
</evidence>
<keyword evidence="6" id="KW-0460">Magnesium</keyword>
<accession>A0A3P3XT23</accession>
<dbReference type="Gene3D" id="3.40.50.1010">
    <property type="entry name" value="5'-nuclease"/>
    <property type="match status" value="1"/>
</dbReference>
<proteinExistence type="inferred from homology"/>
<dbReference type="InterPro" id="IPR029060">
    <property type="entry name" value="PIN-like_dom_sf"/>
</dbReference>
<dbReference type="PANTHER" id="PTHR33653:SF1">
    <property type="entry name" value="RIBONUCLEASE VAPC2"/>
    <property type="match status" value="1"/>
</dbReference>
<evidence type="ECO:0000313" key="9">
    <source>
        <dbReference type="EMBL" id="SLM19418.1"/>
    </source>
</evidence>
<name>A0A3P3XT23_9SPIR</name>
<dbReference type="PANTHER" id="PTHR33653">
    <property type="entry name" value="RIBONUCLEASE VAPC2"/>
    <property type="match status" value="1"/>
</dbReference>